<sequence length="146" mass="16351">MGALPLLIGNGCGCPWEISSGGTFRRHRPDTALAVQLANLPDGKSDAVVCNELLELGDRRKFRRRLKPVHETKHRVACLLRVEEREGVPDPEIGALHVEPTPRIRRDVEFVEGLHRLQIAPVGVFKRHRRSSDSSCRAFEAQFGRG</sequence>
<dbReference type="EMBL" id="CP001074">
    <property type="protein sequence ID" value="ACE91166.1"/>
    <property type="molecule type" value="Genomic_DNA"/>
</dbReference>
<name>B3Q0G2_RHIE6</name>
<dbReference type="HOGENOM" id="CLU_1775905_0_0_5"/>
<dbReference type="Proteomes" id="UP000008817">
    <property type="component" value="Chromosome"/>
</dbReference>
<evidence type="ECO:0000313" key="2">
    <source>
        <dbReference type="Proteomes" id="UP000008817"/>
    </source>
</evidence>
<dbReference type="AlphaFoldDB" id="B3Q0G2"/>
<organism evidence="1 2">
    <name type="scientific">Rhizobium etli (strain CIAT 652)</name>
    <dbReference type="NCBI Taxonomy" id="491916"/>
    <lineage>
        <taxon>Bacteria</taxon>
        <taxon>Pseudomonadati</taxon>
        <taxon>Pseudomonadota</taxon>
        <taxon>Alphaproteobacteria</taxon>
        <taxon>Hyphomicrobiales</taxon>
        <taxon>Rhizobiaceae</taxon>
        <taxon>Rhizobium/Agrobacterium group</taxon>
        <taxon>Rhizobium</taxon>
    </lineage>
</organism>
<gene>
    <name evidence="1" type="ordered locus">RHECIAT_CH0002209</name>
</gene>
<reference evidence="1 2" key="1">
    <citation type="submission" date="2008-04" db="EMBL/GenBank/DDBJ databases">
        <title>Genome diversity and DNA divergence of Rhizobium etli.</title>
        <authorList>
            <person name="Gonzalez V."/>
            <person name="Acosta J.L."/>
            <person name="Santamaria R.I."/>
            <person name="Bustos P."/>
            <person name="Hernandez-Gonzalez I.L."/>
            <person name="Fernandez J.L."/>
            <person name="Diaz R."/>
            <person name="Flores M."/>
            <person name="Mora J."/>
            <person name="Palacios R."/>
            <person name="Davila G."/>
        </authorList>
    </citation>
    <scope>NUCLEOTIDE SEQUENCE [LARGE SCALE GENOMIC DNA]</scope>
    <source>
        <strain evidence="1 2">CIAT 652</strain>
    </source>
</reference>
<accession>B3Q0G2</accession>
<evidence type="ECO:0000313" key="1">
    <source>
        <dbReference type="EMBL" id="ACE91166.1"/>
    </source>
</evidence>
<dbReference type="KEGG" id="rec:RHECIAT_CH0002209"/>
<protein>
    <submittedName>
        <fullName evidence="1">Uncharacterized protein</fullName>
    </submittedName>
</protein>
<proteinExistence type="predicted"/>